<dbReference type="InterPro" id="IPR024455">
    <property type="entry name" value="Phage_capsid"/>
</dbReference>
<organism evidence="3 4">
    <name type="scientific">Bifidobacterium aquikefiri</name>
    <dbReference type="NCBI Taxonomy" id="1653207"/>
    <lineage>
        <taxon>Bacteria</taxon>
        <taxon>Bacillati</taxon>
        <taxon>Actinomycetota</taxon>
        <taxon>Actinomycetes</taxon>
        <taxon>Bifidobacteriales</taxon>
        <taxon>Bifidobacteriaceae</taxon>
        <taxon>Bifidobacterium</taxon>
    </lineage>
</organism>
<evidence type="ECO:0000256" key="1">
    <source>
        <dbReference type="ARBA" id="ARBA00004328"/>
    </source>
</evidence>
<evidence type="ECO:0000313" key="4">
    <source>
        <dbReference type="Proteomes" id="UP000216451"/>
    </source>
</evidence>
<protein>
    <submittedName>
        <fullName evidence="3">Major capsid protein</fullName>
    </submittedName>
</protein>
<evidence type="ECO:0000259" key="2">
    <source>
        <dbReference type="Pfam" id="PF05065"/>
    </source>
</evidence>
<proteinExistence type="predicted"/>
<feature type="domain" description="Phage capsid-like C-terminal" evidence="2">
    <location>
        <begin position="33"/>
        <end position="274"/>
    </location>
</feature>
<keyword evidence="4" id="KW-1185">Reference proteome</keyword>
<reference evidence="3 4" key="1">
    <citation type="journal article" date="2017" name="BMC Genomics">
        <title>Comparative genomic and phylogenomic analyses of the Bifidobacteriaceae family.</title>
        <authorList>
            <person name="Lugli G.A."/>
            <person name="Milani C."/>
            <person name="Turroni F."/>
            <person name="Duranti S."/>
            <person name="Mancabelli L."/>
            <person name="Mangifesta M."/>
            <person name="Ferrario C."/>
            <person name="Modesto M."/>
            <person name="Mattarelli P."/>
            <person name="Jiri K."/>
            <person name="van Sinderen D."/>
            <person name="Ventura M."/>
        </authorList>
    </citation>
    <scope>NUCLEOTIDE SEQUENCE [LARGE SCALE GENOMIC DNA]</scope>
    <source>
        <strain evidence="3 4">LMG 28769</strain>
    </source>
</reference>
<dbReference type="Gene3D" id="3.30.2400.10">
    <property type="entry name" value="Major capsid protein gp5"/>
    <property type="match status" value="1"/>
</dbReference>
<dbReference type="GeneID" id="98296010"/>
<dbReference type="SUPFAM" id="SSF56563">
    <property type="entry name" value="Major capsid protein gp5"/>
    <property type="match status" value="1"/>
</dbReference>
<dbReference type="RefSeq" id="WP_158215662.1">
    <property type="nucleotide sequence ID" value="NZ_JBDNSG010000007.1"/>
</dbReference>
<dbReference type="InterPro" id="IPR054612">
    <property type="entry name" value="Phage_capsid-like_C"/>
</dbReference>
<dbReference type="EMBL" id="MWXA01000005">
    <property type="protein sequence ID" value="OZG67269.1"/>
    <property type="molecule type" value="Genomic_DNA"/>
</dbReference>
<dbReference type="Gene3D" id="3.30.2320.10">
    <property type="entry name" value="hypothetical protein PF0899 domain"/>
    <property type="match status" value="1"/>
</dbReference>
<gene>
    <name evidence="3" type="ORF">BAQU_1342</name>
</gene>
<comment type="caution">
    <text evidence="3">The sequence shown here is derived from an EMBL/GenBank/DDBJ whole genome shotgun (WGS) entry which is preliminary data.</text>
</comment>
<dbReference type="OrthoDB" id="3233650at2"/>
<dbReference type="AlphaFoldDB" id="A0A261G777"/>
<dbReference type="Proteomes" id="UP000216451">
    <property type="component" value="Unassembled WGS sequence"/>
</dbReference>
<sequence length="278" mass="28453">MSFTTTEQKGLYPDLTFPYTDAVPDALIVNPAIATVAGIIEGDKPQIRVPYVKTDPTSGFTAEGSEIADGGGVLDEVLVTTGKIATIVTQSNESATFSTASQLIASGVSRSITTSANGAFLTNPAASTLGSTGLLNTTGMLTPDAAALADIIDLIADTRAQIETNGGTPTAILVSPLVEAALRKLKDATGGTYILGNPSQNNALSIFALPVIANKSITANTLLIDSAAEVVAAVGNINVASSTDAAFTSDSIVRRATWRIGHNVIHPDRLAKLTITAA</sequence>
<accession>A0A261G777</accession>
<evidence type="ECO:0000313" key="3">
    <source>
        <dbReference type="EMBL" id="OZG67269.1"/>
    </source>
</evidence>
<dbReference type="NCBIfam" id="TIGR01554">
    <property type="entry name" value="major_cap_HK97"/>
    <property type="match status" value="1"/>
</dbReference>
<comment type="subcellular location">
    <subcellularLocation>
        <location evidence="1">Virion</location>
    </subcellularLocation>
</comment>
<dbReference type="Pfam" id="PF05065">
    <property type="entry name" value="Phage_capsid"/>
    <property type="match status" value="1"/>
</dbReference>
<name>A0A261G777_9BIFI</name>